<feature type="compositionally biased region" description="Acidic residues" evidence="2">
    <location>
        <begin position="1101"/>
        <end position="1117"/>
    </location>
</feature>
<dbReference type="OrthoDB" id="3532430at2759"/>
<feature type="coiled-coil region" evidence="1">
    <location>
        <begin position="618"/>
        <end position="956"/>
    </location>
</feature>
<evidence type="ECO:0000313" key="3">
    <source>
        <dbReference type="EMBL" id="KAJ4374353.1"/>
    </source>
</evidence>
<dbReference type="AlphaFoldDB" id="A0A9W8YDX6"/>
<dbReference type="PANTHER" id="PTHR23159:SF31">
    <property type="entry name" value="CENTROSOME-ASSOCIATED PROTEIN CEP250 ISOFORM X1"/>
    <property type="match status" value="1"/>
</dbReference>
<feature type="region of interest" description="Disordered" evidence="2">
    <location>
        <begin position="1"/>
        <end position="138"/>
    </location>
</feature>
<proteinExistence type="predicted"/>
<dbReference type="EMBL" id="JAPEUY010000004">
    <property type="protein sequence ID" value="KAJ4374353.1"/>
    <property type="molecule type" value="Genomic_DNA"/>
</dbReference>
<evidence type="ECO:0000256" key="1">
    <source>
        <dbReference type="SAM" id="Coils"/>
    </source>
</evidence>
<feature type="compositionally biased region" description="Basic residues" evidence="2">
    <location>
        <begin position="1080"/>
        <end position="1090"/>
    </location>
</feature>
<comment type="caution">
    <text evidence="3">The sequence shown here is derived from an EMBL/GenBank/DDBJ whole genome shotgun (WGS) entry which is preliminary data.</text>
</comment>
<evidence type="ECO:0000313" key="4">
    <source>
        <dbReference type="Proteomes" id="UP001140560"/>
    </source>
</evidence>
<feature type="compositionally biased region" description="Polar residues" evidence="2">
    <location>
        <begin position="123"/>
        <end position="132"/>
    </location>
</feature>
<feature type="compositionally biased region" description="Basic residues" evidence="2">
    <location>
        <begin position="21"/>
        <end position="30"/>
    </location>
</feature>
<name>A0A9W8YDX6_9PLEO</name>
<protein>
    <submittedName>
        <fullName evidence="3">Uncharacterized protein</fullName>
    </submittedName>
</protein>
<feature type="compositionally biased region" description="Polar residues" evidence="2">
    <location>
        <begin position="34"/>
        <end position="54"/>
    </location>
</feature>
<dbReference type="PANTHER" id="PTHR23159">
    <property type="entry name" value="CENTROSOMAL PROTEIN 2"/>
    <property type="match status" value="1"/>
</dbReference>
<evidence type="ECO:0000256" key="2">
    <source>
        <dbReference type="SAM" id="MobiDB-lite"/>
    </source>
</evidence>
<feature type="coiled-coil region" evidence="1">
    <location>
        <begin position="215"/>
        <end position="271"/>
    </location>
</feature>
<reference evidence="3" key="1">
    <citation type="submission" date="2022-10" db="EMBL/GenBank/DDBJ databases">
        <title>Tapping the CABI collections for fungal endophytes: first genome assemblies for Collariella, Neodidymelliopsis, Ascochyta clinopodiicola, Didymella pomorum, Didymosphaeria variabile, Neocosmospora piperis and Neocucurbitaria cava.</title>
        <authorList>
            <person name="Hill R."/>
        </authorList>
    </citation>
    <scope>NUCLEOTIDE SEQUENCE</scope>
    <source>
        <strain evidence="3">IMI 356814</strain>
    </source>
</reference>
<feature type="coiled-coil region" evidence="1">
    <location>
        <begin position="989"/>
        <end position="1052"/>
    </location>
</feature>
<dbReference type="Gene3D" id="1.10.287.1490">
    <property type="match status" value="1"/>
</dbReference>
<keyword evidence="1" id="KW-0175">Coiled coil</keyword>
<feature type="compositionally biased region" description="Basic and acidic residues" evidence="2">
    <location>
        <begin position="9"/>
        <end position="20"/>
    </location>
</feature>
<feature type="region of interest" description="Disordered" evidence="2">
    <location>
        <begin position="1074"/>
        <end position="1117"/>
    </location>
</feature>
<gene>
    <name evidence="3" type="ORF">N0V83_003094</name>
</gene>
<keyword evidence="4" id="KW-1185">Reference proteome</keyword>
<feature type="compositionally biased region" description="Polar residues" evidence="2">
    <location>
        <begin position="75"/>
        <end position="90"/>
    </location>
</feature>
<organism evidence="3 4">
    <name type="scientific">Neocucurbitaria cava</name>
    <dbReference type="NCBI Taxonomy" id="798079"/>
    <lineage>
        <taxon>Eukaryota</taxon>
        <taxon>Fungi</taxon>
        <taxon>Dikarya</taxon>
        <taxon>Ascomycota</taxon>
        <taxon>Pezizomycotina</taxon>
        <taxon>Dothideomycetes</taxon>
        <taxon>Pleosporomycetidae</taxon>
        <taxon>Pleosporales</taxon>
        <taxon>Pleosporineae</taxon>
        <taxon>Cucurbitariaceae</taxon>
        <taxon>Neocucurbitaria</taxon>
    </lineage>
</organism>
<accession>A0A9W8YDX6</accession>
<dbReference type="Proteomes" id="UP001140560">
    <property type="component" value="Unassembled WGS sequence"/>
</dbReference>
<feature type="coiled-coil region" evidence="1">
    <location>
        <begin position="484"/>
        <end position="574"/>
    </location>
</feature>
<sequence>MARLSGLPSEHHHEGPGDAPRRKRGRKPKKQTPSEDMTSTGKRTASPSAELSQTKRTRMQVDDDEDQIAEEIQQSFSRSQQGDTIRVETQTSTATTSRRPARRYSEPPITADDDDDELASRALPSTQPTSGLTPHLDRIGASHTRFTNKRRARMSMPAQLHIERVDEADEDGTQFQYAPLTAVLDSRTRRRLRRSHLSQEVNEFEDHQKQDKKMLLELRRQLRAQDDKIKDLEYRLEARRLGDIDLTDEHAEELEHQLAQAREEIDELRASSLYNGDDNDAVDMSDYEEDDLLLVNSEELHVSQDLEMDHTPNGKYASRVLELSNQVTFESLPGISQLSHDTLIEDEDTPVPDKIHDQAVERYERELQHYIHLLAESQGALRVMTLELQNLHVIEAGASTDEILVQLRHGFDTLRTEIEKYFPNTTNGLTNQQVLRKVPELFSGIFFELREKLAQISSSQKTEVLLRRQYEGVLDLLGESDERVEQLQKDLYNLDKTNEEKQRTILDLEERVTELTTLTKDQAGQITENDAQIHGLQDENEDKETALGRLREALEKYRKDLDSVEKSAIVFEEEHHVMIGRLEQEHADTVNELSAELGAETEGREAAEADALQKGEYIEELEGRLARMETDVDGIANEMTMLRERLATQTEARQVAEGERDEQAELAYEHANTVENLKETIMELKEDLAEALANLETERSQREKTEVALDDANGKIDDLNSRLHDAGLQANELRSKLFQIQQEKEATIAQLEKDAQEREDELNQQLADEEQLRDSAEATIAKLEEQLAQLQGSLATVEEDVVTMTESRDELAQDRDAQVATLNAQLADLKAKYTALENSTNSTITSLQANITDLNNQVQRQQVEIKRLVEEAAEKDRVYLEDTTALKEKIEVLEEDLDTQKVENEGYRKENASLSKRVENEAQELLNIVGAHSEQVKSLQTVISTQEATIKNLQEASAKRVTEFEETVEERTREITELQLMGDARVETITILEAQITTLKERFEAAEEDTRVTINALMLSQRQLQDQNEQLADALKGRNAEALKAVQEMKLKRVEVKTQGVDLHRVANGKVTKTSEKVKIGKKGRKKATKRQWDSGFGVDENIEDGEDVDGEEPIAV</sequence>